<protein>
    <recommendedName>
        <fullName evidence="3">Transcriptional regulator</fullName>
    </recommendedName>
</protein>
<organism evidence="1 2">
    <name type="scientific">Sphingomonas corticis</name>
    <dbReference type="NCBI Taxonomy" id="2722791"/>
    <lineage>
        <taxon>Bacteria</taxon>
        <taxon>Pseudomonadati</taxon>
        <taxon>Pseudomonadota</taxon>
        <taxon>Alphaproteobacteria</taxon>
        <taxon>Sphingomonadales</taxon>
        <taxon>Sphingomonadaceae</taxon>
        <taxon>Sphingomonas</taxon>
    </lineage>
</organism>
<proteinExistence type="predicted"/>
<sequence length="92" mass="10284">MRKMHLKAHAPNEGARLLARWIARQAYGAVNLAAVALRLDPVILERLLEGDLIPGDELGRELWNRAGIDRMAFQRRPLCGWFEAPSIGKLAA</sequence>
<name>A0ABX1CWV8_9SPHN</name>
<evidence type="ECO:0008006" key="3">
    <source>
        <dbReference type="Google" id="ProtNLM"/>
    </source>
</evidence>
<evidence type="ECO:0000313" key="1">
    <source>
        <dbReference type="EMBL" id="NJR80432.1"/>
    </source>
</evidence>
<reference evidence="1 2" key="1">
    <citation type="submission" date="2020-03" db="EMBL/GenBank/DDBJ databases">
        <authorList>
            <person name="Wang L."/>
            <person name="He N."/>
            <person name="Li Y."/>
            <person name="Fang Y."/>
            <person name="Zhang F."/>
        </authorList>
    </citation>
    <scope>NUCLEOTIDE SEQUENCE [LARGE SCALE GENOMIC DNA]</scope>
    <source>
        <strain evidence="1 2">36D10-4-7</strain>
    </source>
</reference>
<keyword evidence="2" id="KW-1185">Reference proteome</keyword>
<dbReference type="RefSeq" id="WP_168135987.1">
    <property type="nucleotide sequence ID" value="NZ_JAAVJH010000018.1"/>
</dbReference>
<gene>
    <name evidence="1" type="ORF">HBH26_17785</name>
</gene>
<evidence type="ECO:0000313" key="2">
    <source>
        <dbReference type="Proteomes" id="UP000732399"/>
    </source>
</evidence>
<accession>A0ABX1CWV8</accession>
<comment type="caution">
    <text evidence="1">The sequence shown here is derived from an EMBL/GenBank/DDBJ whole genome shotgun (WGS) entry which is preliminary data.</text>
</comment>
<dbReference type="EMBL" id="JAAVJH010000018">
    <property type="protein sequence ID" value="NJR80432.1"/>
    <property type="molecule type" value="Genomic_DNA"/>
</dbReference>
<dbReference type="Proteomes" id="UP000732399">
    <property type="component" value="Unassembled WGS sequence"/>
</dbReference>